<dbReference type="SUPFAM" id="SSF56672">
    <property type="entry name" value="DNA/RNA polymerases"/>
    <property type="match status" value="1"/>
</dbReference>
<evidence type="ECO:0000256" key="4">
    <source>
        <dbReference type="ARBA" id="ARBA00022695"/>
    </source>
</evidence>
<evidence type="ECO:0000313" key="11">
    <source>
        <dbReference type="EMBL" id="RXN04226.1"/>
    </source>
</evidence>
<evidence type="ECO:0000313" key="13">
    <source>
        <dbReference type="Proteomes" id="UP000290572"/>
    </source>
</evidence>
<sequence>MGVISPIQYSEWATPVVPVIKKDGSVRLWGDFKVTLNPAICVDHYPLPRIEDLFASLAGGQLFSKLDLSNAYLQMPVAQESRKLLTISTQKGLFCYNRLPFGIAPAPALFQKAMDQVLLGIPNTHCYLDDILITGRNDAEHLKTLDQVLTRLEKYGLKLQCEKCEFFKQSLEFLGHYIDATGLHKSPEKIKAIMEAPTPTNVSQLRSFLGMINYYGRFIPNLASVLNPLNTLLCKEKKWYWSVACEQSFRKAKDLLTSPAVLTHYDPELPIRLACDASPYGVGAVISHLCPNGEEKPIAFASRTLSRAERNYAQIEREALSIIFGIRKFHQYLYGRRFTLLTDHQPLTAILSPNRSIPSMAAARMQRWALLLAAHDYVLEYKKAAHHANADGLSRLPLPVTHTEKMDTVDVFYANQVATLPVSNAEIKRGNLTDSTLSSVLDMVSSGRFPKSKDVPTDLLPFVTRRHELSVVQGCLMWGSRVIVPPKLRQRVLADLHIGHPGVVRMKHLARSYVWWPGIDGQIKLQSKSCQVSAYPKCSLSCTTSPMDLANSSLGKDSCGFCWSL</sequence>
<evidence type="ECO:0000259" key="10">
    <source>
        <dbReference type="PROSITE" id="PS50878"/>
    </source>
</evidence>
<dbReference type="InterPro" id="IPR043128">
    <property type="entry name" value="Rev_trsase/Diguanyl_cyclase"/>
</dbReference>
<dbReference type="PANTHER" id="PTHR37984">
    <property type="entry name" value="PROTEIN CBG26694"/>
    <property type="match status" value="1"/>
</dbReference>
<dbReference type="FunFam" id="3.30.70.270:FF:000026">
    <property type="entry name" value="Transposon Ty3-G Gag-Pol polyprotein"/>
    <property type="match status" value="1"/>
</dbReference>
<dbReference type="Proteomes" id="UP000290572">
    <property type="component" value="Unassembled WGS sequence"/>
</dbReference>
<dbReference type="Pfam" id="PF00078">
    <property type="entry name" value="RVT_1"/>
    <property type="match status" value="1"/>
</dbReference>
<reference evidence="12 13" key="1">
    <citation type="submission" date="2018-03" db="EMBL/GenBank/DDBJ databases">
        <title>Draft genome sequence of Rohu Carp (Labeo rohita).</title>
        <authorList>
            <person name="Das P."/>
            <person name="Kushwaha B."/>
            <person name="Joshi C.G."/>
            <person name="Kumar D."/>
            <person name="Nagpure N.S."/>
            <person name="Sahoo L."/>
            <person name="Das S.P."/>
            <person name="Bit A."/>
            <person name="Patnaik S."/>
            <person name="Meher P.K."/>
            <person name="Jayasankar P."/>
            <person name="Koringa P.G."/>
            <person name="Patel N.V."/>
            <person name="Hinsu A.T."/>
            <person name="Kumar R."/>
            <person name="Pandey M."/>
            <person name="Agarwal S."/>
            <person name="Srivastava S."/>
            <person name="Singh M."/>
            <person name="Iquebal M.A."/>
            <person name="Jaiswal S."/>
            <person name="Angadi U.B."/>
            <person name="Kumar N."/>
            <person name="Raza M."/>
            <person name="Shah T.M."/>
            <person name="Rai A."/>
            <person name="Jena J.K."/>
        </authorList>
    </citation>
    <scope>NUCLEOTIDE SEQUENCE [LARGE SCALE GENOMIC DNA]</scope>
    <source>
        <strain evidence="12">DASCIFA01</strain>
        <tissue evidence="12">Testis</tissue>
    </source>
</reference>
<comment type="caution">
    <text evidence="12">The sequence shown here is derived from an EMBL/GenBank/DDBJ whole genome shotgun (WGS) entry which is preliminary data.</text>
</comment>
<keyword evidence="6" id="KW-0255">Endonuclease</keyword>
<dbReference type="InterPro" id="IPR000477">
    <property type="entry name" value="RT_dom"/>
</dbReference>
<keyword evidence="3" id="KW-0808">Transferase</keyword>
<evidence type="ECO:0000256" key="8">
    <source>
        <dbReference type="ARBA" id="ARBA00022918"/>
    </source>
</evidence>
<dbReference type="Gene3D" id="1.10.340.70">
    <property type="match status" value="1"/>
</dbReference>
<dbReference type="FunFam" id="1.10.340.70:FF:000003">
    <property type="entry name" value="Protein CBG25708"/>
    <property type="match status" value="1"/>
</dbReference>
<dbReference type="Gene3D" id="3.10.10.10">
    <property type="entry name" value="HIV Type 1 Reverse Transcriptase, subunit A, domain 1"/>
    <property type="match status" value="1"/>
</dbReference>
<dbReference type="Gene3D" id="3.30.70.270">
    <property type="match status" value="2"/>
</dbReference>
<dbReference type="AlphaFoldDB" id="A0A498MU35"/>
<dbReference type="PROSITE" id="PS50878">
    <property type="entry name" value="RT_POL"/>
    <property type="match status" value="1"/>
</dbReference>
<dbReference type="Pfam" id="PF17921">
    <property type="entry name" value="Integrase_H2C2"/>
    <property type="match status" value="1"/>
</dbReference>
<comment type="similarity">
    <text evidence="1">Belongs to the beta type-B retroviral polymerase family. HERV class-II K(HML-2) pol subfamily.</text>
</comment>
<evidence type="ECO:0000256" key="7">
    <source>
        <dbReference type="ARBA" id="ARBA00022801"/>
    </source>
</evidence>
<dbReference type="InterPro" id="IPR043502">
    <property type="entry name" value="DNA/RNA_pol_sf"/>
</dbReference>
<keyword evidence="7" id="KW-0378">Hydrolase</keyword>
<dbReference type="STRING" id="84645.A0A498MU35"/>
<dbReference type="InterPro" id="IPR041588">
    <property type="entry name" value="Integrase_H2C2"/>
</dbReference>
<dbReference type="EMBL" id="QBIY01013456">
    <property type="protein sequence ID" value="RXN04226.1"/>
    <property type="molecule type" value="Genomic_DNA"/>
</dbReference>
<dbReference type="EC" id="3.1.26.4" evidence="2"/>
<protein>
    <recommendedName>
        <fullName evidence="9">Gypsy retrotransposon integrase-like protein 1</fullName>
        <ecNumber evidence="2">3.1.26.4</ecNumber>
    </recommendedName>
</protein>
<evidence type="ECO:0000256" key="1">
    <source>
        <dbReference type="ARBA" id="ARBA00010879"/>
    </source>
</evidence>
<keyword evidence="4" id="KW-0548">Nucleotidyltransferase</keyword>
<gene>
    <name evidence="12" type="ORF">ROHU_006291</name>
    <name evidence="11" type="ORF">ROHU_013071</name>
</gene>
<dbReference type="EMBL" id="QBIY01012549">
    <property type="protein sequence ID" value="RXN24160.1"/>
    <property type="molecule type" value="Genomic_DNA"/>
</dbReference>
<proteinExistence type="inferred from homology"/>
<organism evidence="12 13">
    <name type="scientific">Labeo rohita</name>
    <name type="common">Indian major carp</name>
    <name type="synonym">Cyprinus rohita</name>
    <dbReference type="NCBI Taxonomy" id="84645"/>
    <lineage>
        <taxon>Eukaryota</taxon>
        <taxon>Metazoa</taxon>
        <taxon>Chordata</taxon>
        <taxon>Craniata</taxon>
        <taxon>Vertebrata</taxon>
        <taxon>Euteleostomi</taxon>
        <taxon>Actinopterygii</taxon>
        <taxon>Neopterygii</taxon>
        <taxon>Teleostei</taxon>
        <taxon>Ostariophysi</taxon>
        <taxon>Cypriniformes</taxon>
        <taxon>Cyprinidae</taxon>
        <taxon>Labeoninae</taxon>
        <taxon>Labeonini</taxon>
        <taxon>Labeo</taxon>
    </lineage>
</organism>
<name>A0A498MU35_LABRO</name>
<dbReference type="InterPro" id="IPR041373">
    <property type="entry name" value="RT_RNaseH"/>
</dbReference>
<evidence type="ECO:0000256" key="3">
    <source>
        <dbReference type="ARBA" id="ARBA00022679"/>
    </source>
</evidence>
<evidence type="ECO:0000256" key="6">
    <source>
        <dbReference type="ARBA" id="ARBA00022759"/>
    </source>
</evidence>
<evidence type="ECO:0000256" key="5">
    <source>
        <dbReference type="ARBA" id="ARBA00022722"/>
    </source>
</evidence>
<keyword evidence="13" id="KW-1185">Reference proteome</keyword>
<dbReference type="GO" id="GO:0004523">
    <property type="term" value="F:RNA-DNA hybrid ribonuclease activity"/>
    <property type="evidence" value="ECO:0007669"/>
    <property type="project" value="UniProtKB-EC"/>
</dbReference>
<keyword evidence="5" id="KW-0540">Nuclease</keyword>
<feature type="domain" description="Reverse transcriptase" evidence="10">
    <location>
        <begin position="1"/>
        <end position="178"/>
    </location>
</feature>
<dbReference type="PANTHER" id="PTHR37984:SF13">
    <property type="entry name" value="RIBONUCLEASE H"/>
    <property type="match status" value="1"/>
</dbReference>
<dbReference type="FunFam" id="3.10.20.370:FF:000001">
    <property type="entry name" value="Retrovirus-related Pol polyprotein from transposon 17.6-like protein"/>
    <property type="match status" value="1"/>
</dbReference>
<evidence type="ECO:0000313" key="12">
    <source>
        <dbReference type="EMBL" id="RXN24160.1"/>
    </source>
</evidence>
<accession>A0A498MU35</accession>
<keyword evidence="8" id="KW-0695">RNA-directed DNA polymerase</keyword>
<dbReference type="InterPro" id="IPR050951">
    <property type="entry name" value="Retrovirus_Pol_polyprotein"/>
</dbReference>
<dbReference type="Pfam" id="PF17917">
    <property type="entry name" value="RT_RNaseH"/>
    <property type="match status" value="1"/>
</dbReference>
<dbReference type="CDD" id="cd09274">
    <property type="entry name" value="RNase_HI_RT_Ty3"/>
    <property type="match status" value="1"/>
</dbReference>
<evidence type="ECO:0000256" key="2">
    <source>
        <dbReference type="ARBA" id="ARBA00012180"/>
    </source>
</evidence>
<evidence type="ECO:0000256" key="9">
    <source>
        <dbReference type="ARBA" id="ARBA00039658"/>
    </source>
</evidence>
<dbReference type="CDD" id="cd01647">
    <property type="entry name" value="RT_LTR"/>
    <property type="match status" value="1"/>
</dbReference>